<accession>A0ABN2YYC1</accession>
<evidence type="ECO:0000259" key="1">
    <source>
        <dbReference type="Pfam" id="PF13454"/>
    </source>
</evidence>
<reference evidence="2 3" key="1">
    <citation type="journal article" date="2019" name="Int. J. Syst. Evol. Microbiol.">
        <title>The Global Catalogue of Microorganisms (GCM) 10K type strain sequencing project: providing services to taxonomists for standard genome sequencing and annotation.</title>
        <authorList>
            <consortium name="The Broad Institute Genomics Platform"/>
            <consortium name="The Broad Institute Genome Sequencing Center for Infectious Disease"/>
            <person name="Wu L."/>
            <person name="Ma J."/>
        </authorList>
    </citation>
    <scope>NUCLEOTIDE SEQUENCE [LARGE SCALE GENOMIC DNA]</scope>
    <source>
        <strain evidence="2 3">JCM 14560</strain>
    </source>
</reference>
<sequence length="638" mass="69150">MLERICSNAGAGLGTGPGGDAGDAPYRSLTVHLVDPAEPGGAVWRPDQSTDLLMNTVASQVTIFTDASVTCEGPVVPGPSLYEWAKTSVLADPFDDYPRWAKTEAELLSAESYPTRAFYGHYLGWVFQRLIRTAPDHLDITHHRTTAVALTDEVDGTQRVVLADGGVLDGLTAVVLTQGHLPMPLGRAELALRDHAVTHGLHYYPPANPAEVDLSGIRPGQRVGLRGLGLNFFDYMGLLTTSRGGAFERSRGRLVYRPSGAEPVMYAGSRRGVPFHARGDNQKGVSGRHTPLFLTEEVIGSLLDRGRRDGGLEFRRDLWPLIDLEVRAVYYRTLVTSRSGQAAGQAFLREFVPLAGEEPAVERLLTRHGITREQRWDWALIERPWGDLKFTRLAEFRSWLLGHLHQDIREAARGNELGPLKSALDALRDLRNELRLLVDHSGLTGSSYRDELQGWYTPLNGFLSIGPPRSRIEELTALIEAGVLHPTGPGLTVGPAPDGSGFLLSSTLVPRTEVLVDALIEARLPEVDIRRSTDPLIGQLRRTGQCSAYLIPGPPGADYQTGGLAVTRSPYRLIDAEGRPHPRRFAFGVPTEAVHWVTAAGVRPGVNSVILADADAVAQAVLTACAAELVGADPAGVA</sequence>
<dbReference type="PANTHER" id="PTHR40254:SF1">
    <property type="entry name" value="BLR0577 PROTEIN"/>
    <property type="match status" value="1"/>
</dbReference>
<evidence type="ECO:0000313" key="2">
    <source>
        <dbReference type="EMBL" id="GAA2133764.1"/>
    </source>
</evidence>
<evidence type="ECO:0000313" key="3">
    <source>
        <dbReference type="Proteomes" id="UP001422759"/>
    </source>
</evidence>
<dbReference type="InterPro" id="IPR052189">
    <property type="entry name" value="L-asp_N-monooxygenase_NS-form"/>
</dbReference>
<comment type="caution">
    <text evidence="2">The sequence shown here is derived from an EMBL/GenBank/DDBJ whole genome shotgun (WGS) entry which is preliminary data.</text>
</comment>
<dbReference type="InterPro" id="IPR038732">
    <property type="entry name" value="HpyO/CreE_NAD-binding"/>
</dbReference>
<dbReference type="Proteomes" id="UP001422759">
    <property type="component" value="Unassembled WGS sequence"/>
</dbReference>
<protein>
    <submittedName>
        <fullName evidence="2">FAD/NAD(P)-binding protein</fullName>
    </submittedName>
</protein>
<dbReference type="PANTHER" id="PTHR40254">
    <property type="entry name" value="BLR0577 PROTEIN"/>
    <property type="match status" value="1"/>
</dbReference>
<feature type="domain" description="FAD-dependent urate hydroxylase HpyO/Asp monooxygenase CreE-like FAD/NAD(P)-binding" evidence="1">
    <location>
        <begin position="27"/>
        <end position="180"/>
    </location>
</feature>
<keyword evidence="3" id="KW-1185">Reference proteome</keyword>
<dbReference type="Pfam" id="PF13454">
    <property type="entry name" value="NAD_binding_9"/>
    <property type="match status" value="1"/>
</dbReference>
<gene>
    <name evidence="2" type="ORF">GCM10009760_10270</name>
</gene>
<dbReference type="EMBL" id="BAAANT010000004">
    <property type="protein sequence ID" value="GAA2133764.1"/>
    <property type="molecule type" value="Genomic_DNA"/>
</dbReference>
<proteinExistence type="predicted"/>
<organism evidence="2 3">
    <name type="scientific">Kitasatospora kazusensis</name>
    <dbReference type="NCBI Taxonomy" id="407974"/>
    <lineage>
        <taxon>Bacteria</taxon>
        <taxon>Bacillati</taxon>
        <taxon>Actinomycetota</taxon>
        <taxon>Actinomycetes</taxon>
        <taxon>Kitasatosporales</taxon>
        <taxon>Streptomycetaceae</taxon>
        <taxon>Kitasatospora</taxon>
    </lineage>
</organism>
<name>A0ABN2YYC1_9ACTN</name>